<comment type="similarity">
    <text evidence="4 12">Belongs to the purine nucleoside phosphorylase YfiH/LACC1 family.</text>
</comment>
<comment type="catalytic activity">
    <reaction evidence="11">
        <text>S-methyl-5'-thioadenosine + phosphate = 5-(methylsulfanyl)-alpha-D-ribose 1-phosphate + adenine</text>
        <dbReference type="Rhea" id="RHEA:11852"/>
        <dbReference type="ChEBI" id="CHEBI:16708"/>
        <dbReference type="ChEBI" id="CHEBI:17509"/>
        <dbReference type="ChEBI" id="CHEBI:43474"/>
        <dbReference type="ChEBI" id="CHEBI:58533"/>
        <dbReference type="EC" id="2.4.2.28"/>
    </reaction>
    <physiologicalReaction direction="left-to-right" evidence="11">
        <dbReference type="Rhea" id="RHEA:11853"/>
    </physiologicalReaction>
</comment>
<accession>A0A1H3AVG6</accession>
<evidence type="ECO:0000256" key="10">
    <source>
        <dbReference type="ARBA" id="ARBA00048968"/>
    </source>
</evidence>
<dbReference type="SUPFAM" id="SSF64438">
    <property type="entry name" value="CNF1/YfiH-like putative cysteine hydrolases"/>
    <property type="match status" value="1"/>
</dbReference>
<evidence type="ECO:0000256" key="11">
    <source>
        <dbReference type="ARBA" id="ARBA00049893"/>
    </source>
</evidence>
<dbReference type="InterPro" id="IPR011324">
    <property type="entry name" value="Cytotoxic_necrot_fac-like_cat"/>
</dbReference>
<evidence type="ECO:0000313" key="14">
    <source>
        <dbReference type="Proteomes" id="UP000198647"/>
    </source>
</evidence>
<dbReference type="EMBL" id="FNOS01000001">
    <property type="protein sequence ID" value="SDX33595.1"/>
    <property type="molecule type" value="Genomic_DNA"/>
</dbReference>
<dbReference type="PANTHER" id="PTHR30616">
    <property type="entry name" value="UNCHARACTERIZED PROTEIN YFIH"/>
    <property type="match status" value="1"/>
</dbReference>
<evidence type="ECO:0000256" key="12">
    <source>
        <dbReference type="RuleBase" id="RU361274"/>
    </source>
</evidence>
<reference evidence="13 14" key="1">
    <citation type="submission" date="2016-10" db="EMBL/GenBank/DDBJ databases">
        <authorList>
            <person name="Varghese N."/>
            <person name="Submissions S."/>
        </authorList>
    </citation>
    <scope>NUCLEOTIDE SEQUENCE [LARGE SCALE GENOMIC DNA]</scope>
    <source>
        <strain evidence="13 14">DSM 20748</strain>
    </source>
</reference>
<keyword evidence="5" id="KW-0808">Transferase</keyword>
<dbReference type="PANTHER" id="PTHR30616:SF2">
    <property type="entry name" value="PURINE NUCLEOSIDE PHOSPHORYLASE LACC1"/>
    <property type="match status" value="1"/>
</dbReference>
<comment type="cofactor">
    <cofactor evidence="2">
        <name>Zn(2+)</name>
        <dbReference type="ChEBI" id="CHEBI:29105"/>
    </cofactor>
</comment>
<organism evidence="13 14">
    <name type="scientific">Salimicrobium album</name>
    <dbReference type="NCBI Taxonomy" id="50717"/>
    <lineage>
        <taxon>Bacteria</taxon>
        <taxon>Bacillati</taxon>
        <taxon>Bacillota</taxon>
        <taxon>Bacilli</taxon>
        <taxon>Bacillales</taxon>
        <taxon>Bacillaceae</taxon>
        <taxon>Salimicrobium</taxon>
    </lineage>
</organism>
<proteinExistence type="inferred from homology"/>
<evidence type="ECO:0000256" key="5">
    <source>
        <dbReference type="ARBA" id="ARBA00022679"/>
    </source>
</evidence>
<comment type="catalytic activity">
    <reaction evidence="9">
        <text>adenosine + H2O + H(+) = inosine + NH4(+)</text>
        <dbReference type="Rhea" id="RHEA:24408"/>
        <dbReference type="ChEBI" id="CHEBI:15377"/>
        <dbReference type="ChEBI" id="CHEBI:15378"/>
        <dbReference type="ChEBI" id="CHEBI:16335"/>
        <dbReference type="ChEBI" id="CHEBI:17596"/>
        <dbReference type="ChEBI" id="CHEBI:28938"/>
        <dbReference type="EC" id="3.5.4.4"/>
    </reaction>
    <physiologicalReaction direction="left-to-right" evidence="9">
        <dbReference type="Rhea" id="RHEA:24409"/>
    </physiologicalReaction>
</comment>
<evidence type="ECO:0000256" key="3">
    <source>
        <dbReference type="ARBA" id="ARBA00003215"/>
    </source>
</evidence>
<evidence type="ECO:0000256" key="6">
    <source>
        <dbReference type="ARBA" id="ARBA00022723"/>
    </source>
</evidence>
<gene>
    <name evidence="13" type="ORF">SAMN04488081_0205</name>
</gene>
<keyword evidence="7" id="KW-0378">Hydrolase</keyword>
<dbReference type="CDD" id="cd16833">
    <property type="entry name" value="YfiH"/>
    <property type="match status" value="1"/>
</dbReference>
<evidence type="ECO:0000256" key="9">
    <source>
        <dbReference type="ARBA" id="ARBA00047989"/>
    </source>
</evidence>
<dbReference type="RefSeq" id="WP_093104954.1">
    <property type="nucleotide sequence ID" value="NZ_FNOS01000001.1"/>
</dbReference>
<evidence type="ECO:0000256" key="8">
    <source>
        <dbReference type="ARBA" id="ARBA00022833"/>
    </source>
</evidence>
<dbReference type="Gene3D" id="3.60.140.10">
    <property type="entry name" value="CNF1/YfiH-like putative cysteine hydrolases"/>
    <property type="match status" value="1"/>
</dbReference>
<dbReference type="Pfam" id="PF02578">
    <property type="entry name" value="Cu-oxidase_4"/>
    <property type="match status" value="1"/>
</dbReference>
<comment type="function">
    <text evidence="3">Purine nucleoside enzyme that catalyzes the phosphorolysis of adenosine and inosine nucleosides, yielding D-ribose 1-phosphate and the respective free bases, adenine and hypoxanthine. Also catalyzes the phosphorolysis of S-methyl-5'-thioadenosine into adenine and S-methyl-5-thio-alpha-D-ribose 1-phosphate. Also has adenosine deaminase activity.</text>
</comment>
<evidence type="ECO:0000313" key="13">
    <source>
        <dbReference type="EMBL" id="SDX33595.1"/>
    </source>
</evidence>
<keyword evidence="8" id="KW-0862">Zinc</keyword>
<comment type="caution">
    <text evidence="13">The sequence shown here is derived from an EMBL/GenBank/DDBJ whole genome shotgun (WGS) entry which is preliminary data.</text>
</comment>
<evidence type="ECO:0000256" key="7">
    <source>
        <dbReference type="ARBA" id="ARBA00022801"/>
    </source>
</evidence>
<comment type="catalytic activity">
    <reaction evidence="1">
        <text>inosine + phosphate = alpha-D-ribose 1-phosphate + hypoxanthine</text>
        <dbReference type="Rhea" id="RHEA:27646"/>
        <dbReference type="ChEBI" id="CHEBI:17368"/>
        <dbReference type="ChEBI" id="CHEBI:17596"/>
        <dbReference type="ChEBI" id="CHEBI:43474"/>
        <dbReference type="ChEBI" id="CHEBI:57720"/>
        <dbReference type="EC" id="2.4.2.1"/>
    </reaction>
    <physiologicalReaction direction="left-to-right" evidence="1">
        <dbReference type="Rhea" id="RHEA:27647"/>
    </physiologicalReaction>
</comment>
<comment type="catalytic activity">
    <reaction evidence="10">
        <text>adenosine + phosphate = alpha-D-ribose 1-phosphate + adenine</text>
        <dbReference type="Rhea" id="RHEA:27642"/>
        <dbReference type="ChEBI" id="CHEBI:16335"/>
        <dbReference type="ChEBI" id="CHEBI:16708"/>
        <dbReference type="ChEBI" id="CHEBI:43474"/>
        <dbReference type="ChEBI" id="CHEBI:57720"/>
        <dbReference type="EC" id="2.4.2.1"/>
    </reaction>
    <physiologicalReaction direction="left-to-right" evidence="10">
        <dbReference type="Rhea" id="RHEA:27643"/>
    </physiologicalReaction>
</comment>
<dbReference type="InterPro" id="IPR038371">
    <property type="entry name" value="Cu_polyphenol_OxRdtase_sf"/>
</dbReference>
<dbReference type="NCBIfam" id="TIGR00726">
    <property type="entry name" value="peptidoglycan editing factor PgeF"/>
    <property type="match status" value="1"/>
</dbReference>
<sequence length="264" mass="29683">MFVSSSEKLLTFNWKSPEVSAGFTKRKGGYSPYPEGSLNLGLHIGDDPERVVKNREVVAEEIEVPLERWVFPEQVHGTKVQTVTAEDRGKGVKDLESAVQGADGLITKNENTLLAGFYADCVPLYFSDKQTGWIGLAHAGWKGTVNHMAGEMIETLVTEGAERESIEMVIGPCISKSNYIVDNNVAQQFSEKYRNDVLQLVDTNTWKLDLKRMNRLIALEHGLGEDRVYSTDHCTYSDEELFFSHRRDRGNTGRMLGYIVKSRC</sequence>
<keyword evidence="14" id="KW-1185">Reference proteome</keyword>
<evidence type="ECO:0000256" key="4">
    <source>
        <dbReference type="ARBA" id="ARBA00007353"/>
    </source>
</evidence>
<protein>
    <recommendedName>
        <fullName evidence="12">Purine nucleoside phosphorylase</fullName>
    </recommendedName>
</protein>
<dbReference type="InterPro" id="IPR003730">
    <property type="entry name" value="Cu_polyphenol_OxRdtase"/>
</dbReference>
<keyword evidence="6" id="KW-0479">Metal-binding</keyword>
<evidence type="ECO:0000256" key="2">
    <source>
        <dbReference type="ARBA" id="ARBA00001947"/>
    </source>
</evidence>
<dbReference type="Proteomes" id="UP000198647">
    <property type="component" value="Unassembled WGS sequence"/>
</dbReference>
<name>A0A1H3AVG6_9BACI</name>
<evidence type="ECO:0000256" key="1">
    <source>
        <dbReference type="ARBA" id="ARBA00000553"/>
    </source>
</evidence>